<dbReference type="GO" id="GO:0046872">
    <property type="term" value="F:metal ion binding"/>
    <property type="evidence" value="ECO:0007669"/>
    <property type="project" value="UniProtKB-KW"/>
</dbReference>
<evidence type="ECO:0000256" key="2">
    <source>
        <dbReference type="ARBA" id="ARBA00022485"/>
    </source>
</evidence>
<evidence type="ECO:0000256" key="1">
    <source>
        <dbReference type="ARBA" id="ARBA00001966"/>
    </source>
</evidence>
<dbReference type="PROSITE" id="PS51379">
    <property type="entry name" value="4FE4S_FER_2"/>
    <property type="match status" value="3"/>
</dbReference>
<name>A0A369LEH3_9ACTN</name>
<dbReference type="EMBL" id="PPTP01000001">
    <property type="protein sequence ID" value="RDB57492.1"/>
    <property type="molecule type" value="Genomic_DNA"/>
</dbReference>
<dbReference type="InterPro" id="IPR050157">
    <property type="entry name" value="PSI_iron-sulfur_center"/>
</dbReference>
<protein>
    <submittedName>
        <fullName evidence="7">4Fe-4S ferredoxin</fullName>
    </submittedName>
</protein>
<keyword evidence="2" id="KW-0004">4Fe-4S</keyword>
<dbReference type="SUPFAM" id="SSF54862">
    <property type="entry name" value="4Fe-4S ferredoxins"/>
    <property type="match status" value="1"/>
</dbReference>
<dbReference type="Proteomes" id="UP000253792">
    <property type="component" value="Unassembled WGS sequence"/>
</dbReference>
<evidence type="ECO:0000259" key="6">
    <source>
        <dbReference type="PROSITE" id="PS51379"/>
    </source>
</evidence>
<dbReference type="Pfam" id="PF12838">
    <property type="entry name" value="Fer4_7"/>
    <property type="match status" value="1"/>
</dbReference>
<dbReference type="Pfam" id="PF13187">
    <property type="entry name" value="Fer4_9"/>
    <property type="match status" value="1"/>
</dbReference>
<gene>
    <name evidence="7" type="ORF">C1880_01355</name>
</gene>
<keyword evidence="5" id="KW-0411">Iron-sulfur</keyword>
<keyword evidence="4" id="KW-0408">Iron</keyword>
<dbReference type="PROSITE" id="PS00198">
    <property type="entry name" value="4FE4S_FER_1"/>
    <property type="match status" value="1"/>
</dbReference>
<feature type="domain" description="4Fe-4S ferredoxin-type" evidence="6">
    <location>
        <begin position="218"/>
        <end position="248"/>
    </location>
</feature>
<sequence length="266" mass="27430">MAAQDVDGVCEVRVADDAHAAEAAVGVRDASAAEAAHAAEGAHAAQGAPAVGGVSRRGFVLGSAGGAAMLALGLVKFAPETALCRPPGGQDEDRLLGMCVRCGKCMEVCPTGVIAPAHIEDGIVGVRTPRLDFSRSKAQLGSLAGWCDHCNEENGGTPRCAQVCPTGALTPPEGSTFDSMRLGTAVINRDWCLAWRLKGCTICLNACPLGAISFDGNNRPVVDELLCNGCGACEQACVSLESTSIGQDENNKHMTARAITVQQLER</sequence>
<evidence type="ECO:0000256" key="5">
    <source>
        <dbReference type="ARBA" id="ARBA00023014"/>
    </source>
</evidence>
<proteinExistence type="predicted"/>
<evidence type="ECO:0000256" key="3">
    <source>
        <dbReference type="ARBA" id="ARBA00022723"/>
    </source>
</evidence>
<dbReference type="PANTHER" id="PTHR24960:SF79">
    <property type="entry name" value="PHOTOSYSTEM I IRON-SULFUR CENTER"/>
    <property type="match status" value="1"/>
</dbReference>
<dbReference type="AlphaFoldDB" id="A0A369LEH3"/>
<comment type="cofactor">
    <cofactor evidence="1">
        <name>[4Fe-4S] cluster</name>
        <dbReference type="ChEBI" id="CHEBI:49883"/>
    </cofactor>
</comment>
<dbReference type="GO" id="GO:0051539">
    <property type="term" value="F:4 iron, 4 sulfur cluster binding"/>
    <property type="evidence" value="ECO:0007669"/>
    <property type="project" value="UniProtKB-KW"/>
</dbReference>
<evidence type="ECO:0000313" key="8">
    <source>
        <dbReference type="Proteomes" id="UP000253792"/>
    </source>
</evidence>
<dbReference type="InterPro" id="IPR006311">
    <property type="entry name" value="TAT_signal"/>
</dbReference>
<comment type="caution">
    <text evidence="7">The sequence shown here is derived from an EMBL/GenBank/DDBJ whole genome shotgun (WGS) entry which is preliminary data.</text>
</comment>
<dbReference type="OrthoDB" id="3172733at2"/>
<dbReference type="CDD" id="cd16373">
    <property type="entry name" value="DMSOR_beta_like"/>
    <property type="match status" value="1"/>
</dbReference>
<dbReference type="RefSeq" id="WP_114619983.1">
    <property type="nucleotide sequence ID" value="NZ_PPTP01000001.1"/>
</dbReference>
<keyword evidence="8" id="KW-1185">Reference proteome</keyword>
<evidence type="ECO:0000256" key="4">
    <source>
        <dbReference type="ARBA" id="ARBA00023004"/>
    </source>
</evidence>
<feature type="domain" description="4Fe-4S ferredoxin-type" evidence="6">
    <location>
        <begin position="183"/>
        <end position="217"/>
    </location>
</feature>
<dbReference type="PANTHER" id="PTHR24960">
    <property type="entry name" value="PHOTOSYSTEM I IRON-SULFUR CENTER-RELATED"/>
    <property type="match status" value="1"/>
</dbReference>
<keyword evidence="3" id="KW-0479">Metal-binding</keyword>
<organism evidence="7 8">
    <name type="scientific">Senegalimassilia anaerobia</name>
    <dbReference type="NCBI Taxonomy" id="1473216"/>
    <lineage>
        <taxon>Bacteria</taxon>
        <taxon>Bacillati</taxon>
        <taxon>Actinomycetota</taxon>
        <taxon>Coriobacteriia</taxon>
        <taxon>Coriobacteriales</taxon>
        <taxon>Coriobacteriaceae</taxon>
        <taxon>Senegalimassilia</taxon>
    </lineage>
</organism>
<feature type="domain" description="4Fe-4S ferredoxin-type" evidence="6">
    <location>
        <begin position="85"/>
        <end position="119"/>
    </location>
</feature>
<accession>A0A369LEH3</accession>
<dbReference type="InterPro" id="IPR017900">
    <property type="entry name" value="4Fe4S_Fe_S_CS"/>
</dbReference>
<dbReference type="InterPro" id="IPR017896">
    <property type="entry name" value="4Fe4S_Fe-S-bd"/>
</dbReference>
<dbReference type="Gene3D" id="3.30.70.20">
    <property type="match status" value="2"/>
</dbReference>
<dbReference type="PROSITE" id="PS51318">
    <property type="entry name" value="TAT"/>
    <property type="match status" value="1"/>
</dbReference>
<evidence type="ECO:0000313" key="7">
    <source>
        <dbReference type="EMBL" id="RDB57492.1"/>
    </source>
</evidence>
<reference evidence="7 8" key="1">
    <citation type="journal article" date="2018" name="Elife">
        <title>Discovery and characterization of a prevalent human gut bacterial enzyme sufficient for the inactivation of a family of plant toxins.</title>
        <authorList>
            <person name="Koppel N."/>
            <person name="Bisanz J.E."/>
            <person name="Pandelia M.E."/>
            <person name="Turnbaugh P.J."/>
            <person name="Balskus E.P."/>
        </authorList>
    </citation>
    <scope>NUCLEOTIDE SEQUENCE [LARGE SCALE GENOMIC DNA]</scope>
    <source>
        <strain evidence="8">anaerobia AP69FAA</strain>
    </source>
</reference>